<feature type="domain" description="Photolyase/cryptochrome alpha/beta" evidence="1">
    <location>
        <begin position="7"/>
        <end position="60"/>
    </location>
</feature>
<dbReference type="Proteomes" id="UP000585665">
    <property type="component" value="Unassembled WGS sequence"/>
</dbReference>
<comment type="caution">
    <text evidence="2">The sequence shown here is derived from an EMBL/GenBank/DDBJ whole genome shotgun (WGS) entry which is preliminary data.</text>
</comment>
<evidence type="ECO:0000259" key="1">
    <source>
        <dbReference type="PROSITE" id="PS51645"/>
    </source>
</evidence>
<evidence type="ECO:0000313" key="2">
    <source>
        <dbReference type="EMBL" id="NVN42155.1"/>
    </source>
</evidence>
<keyword evidence="3" id="KW-1185">Reference proteome</keyword>
<protein>
    <submittedName>
        <fullName evidence="2">Deoxyribodipyrimidine photo-lyase</fullName>
    </submittedName>
</protein>
<dbReference type="Gene3D" id="3.40.50.620">
    <property type="entry name" value="HUPs"/>
    <property type="match status" value="1"/>
</dbReference>
<dbReference type="InterPro" id="IPR036155">
    <property type="entry name" value="Crypto/Photolyase_N_sf"/>
</dbReference>
<evidence type="ECO:0000313" key="3">
    <source>
        <dbReference type="Proteomes" id="UP000585665"/>
    </source>
</evidence>
<proteinExistence type="predicted"/>
<gene>
    <name evidence="2" type="ORF">HUK82_16540</name>
</gene>
<dbReference type="SUPFAM" id="SSF52425">
    <property type="entry name" value="Cryptochrome/photolyase, N-terminal domain"/>
    <property type="match status" value="1"/>
</dbReference>
<dbReference type="PROSITE" id="PS51645">
    <property type="entry name" value="PHR_CRY_ALPHA_BETA"/>
    <property type="match status" value="1"/>
</dbReference>
<accession>A0A850PCA2</accession>
<dbReference type="EMBL" id="JABXXR010000297">
    <property type="protein sequence ID" value="NVN42155.1"/>
    <property type="molecule type" value="Genomic_DNA"/>
</dbReference>
<dbReference type="InterPro" id="IPR006050">
    <property type="entry name" value="DNA_photolyase_N"/>
</dbReference>
<organism evidence="2 3">
    <name type="scientific">Ameyamaea chiangmaiensis</name>
    <dbReference type="NCBI Taxonomy" id="442969"/>
    <lineage>
        <taxon>Bacteria</taxon>
        <taxon>Pseudomonadati</taxon>
        <taxon>Pseudomonadota</taxon>
        <taxon>Alphaproteobacteria</taxon>
        <taxon>Acetobacterales</taxon>
        <taxon>Acetobacteraceae</taxon>
        <taxon>Ameyamaea</taxon>
    </lineage>
</organism>
<dbReference type="AlphaFoldDB" id="A0A850PCA2"/>
<reference evidence="2 3" key="1">
    <citation type="submission" date="2020-06" db="EMBL/GenBank/DDBJ databases">
        <title>Description of novel acetic acid bacteria.</title>
        <authorList>
            <person name="Sombolestani A."/>
        </authorList>
    </citation>
    <scope>NUCLEOTIDE SEQUENCE [LARGE SCALE GENOMIC DNA]</scope>
    <source>
        <strain evidence="2 3">LMG 27010</strain>
    </source>
</reference>
<keyword evidence="2" id="KW-0456">Lyase</keyword>
<feature type="non-terminal residue" evidence="2">
    <location>
        <position position="60"/>
    </location>
</feature>
<dbReference type="RefSeq" id="WP_176614955.1">
    <property type="nucleotide sequence ID" value="NZ_JABXXR010000297.1"/>
</dbReference>
<dbReference type="InterPro" id="IPR014729">
    <property type="entry name" value="Rossmann-like_a/b/a_fold"/>
</dbReference>
<dbReference type="GO" id="GO:0016829">
    <property type="term" value="F:lyase activity"/>
    <property type="evidence" value="ECO:0007669"/>
    <property type="project" value="UniProtKB-KW"/>
</dbReference>
<dbReference type="Pfam" id="PF00875">
    <property type="entry name" value="DNA_photolyase"/>
    <property type="match status" value="1"/>
</dbReference>
<name>A0A850PCA2_9PROT</name>
<sequence length="60" mass="6536">MNTPDTPPAIVWFREDLRLADNPALREAARTGAALVCVYIADPDAMPGAAARWWLDGGLR</sequence>